<name>A0A9Q0KCD0_9MAGN</name>
<accession>A0A9Q0KCD0</accession>
<dbReference type="EMBL" id="JAMYWD010000006">
    <property type="protein sequence ID" value="KAJ4967928.1"/>
    <property type="molecule type" value="Genomic_DNA"/>
</dbReference>
<evidence type="ECO:0000313" key="2">
    <source>
        <dbReference type="Proteomes" id="UP001141806"/>
    </source>
</evidence>
<dbReference type="AlphaFoldDB" id="A0A9Q0KCD0"/>
<evidence type="ECO:0000313" key="1">
    <source>
        <dbReference type="EMBL" id="KAJ4967928.1"/>
    </source>
</evidence>
<gene>
    <name evidence="1" type="ORF">NE237_014629</name>
</gene>
<keyword evidence="2" id="KW-1185">Reference proteome</keyword>
<organism evidence="1 2">
    <name type="scientific">Protea cynaroides</name>
    <dbReference type="NCBI Taxonomy" id="273540"/>
    <lineage>
        <taxon>Eukaryota</taxon>
        <taxon>Viridiplantae</taxon>
        <taxon>Streptophyta</taxon>
        <taxon>Embryophyta</taxon>
        <taxon>Tracheophyta</taxon>
        <taxon>Spermatophyta</taxon>
        <taxon>Magnoliopsida</taxon>
        <taxon>Proteales</taxon>
        <taxon>Proteaceae</taxon>
        <taxon>Protea</taxon>
    </lineage>
</organism>
<dbReference type="OrthoDB" id="1685715at2759"/>
<protein>
    <submittedName>
        <fullName evidence="1">Uncharacterized protein</fullName>
    </submittedName>
</protein>
<proteinExistence type="predicted"/>
<reference evidence="1" key="1">
    <citation type="journal article" date="2023" name="Plant J.">
        <title>The genome of the king protea, Protea cynaroides.</title>
        <authorList>
            <person name="Chang J."/>
            <person name="Duong T.A."/>
            <person name="Schoeman C."/>
            <person name="Ma X."/>
            <person name="Roodt D."/>
            <person name="Barker N."/>
            <person name="Li Z."/>
            <person name="Van de Peer Y."/>
            <person name="Mizrachi E."/>
        </authorList>
    </citation>
    <scope>NUCLEOTIDE SEQUENCE</scope>
    <source>
        <tissue evidence="1">Young leaves</tissue>
    </source>
</reference>
<dbReference type="Proteomes" id="UP001141806">
    <property type="component" value="Unassembled WGS sequence"/>
</dbReference>
<sequence length="118" mass="13140">MASEVAVCISIYRPTFLQVSEEMASERKHSTSLAFSIFSSCRTSRPGAKLHIISPWDKGRLTVSSGFDHLTASSRHRCATLSNFLDPISNVSVLYGYWVGPDIEDGWGYVEAFVTRTF</sequence>
<comment type="caution">
    <text evidence="1">The sequence shown here is derived from an EMBL/GenBank/DDBJ whole genome shotgun (WGS) entry which is preliminary data.</text>
</comment>